<organism evidence="1 2">
    <name type="scientific">Streptomyces mesophilus</name>
    <dbReference type="NCBI Taxonomy" id="1775132"/>
    <lineage>
        <taxon>Bacteria</taxon>
        <taxon>Bacillati</taxon>
        <taxon>Actinomycetota</taxon>
        <taxon>Actinomycetes</taxon>
        <taxon>Kitasatosporales</taxon>
        <taxon>Streptomycetaceae</taxon>
        <taxon>Streptomyces</taxon>
    </lineage>
</organism>
<reference evidence="1 2" key="1">
    <citation type="submission" date="2020-02" db="EMBL/GenBank/DDBJ databases">
        <title>Whole-genome analyses of novel actinobacteria.</title>
        <authorList>
            <person name="Sahin N."/>
            <person name="Tokatli A."/>
        </authorList>
    </citation>
    <scope>NUCLEOTIDE SEQUENCE [LARGE SCALE GENOMIC DNA]</scope>
    <source>
        <strain evidence="1 2">YC504</strain>
    </source>
</reference>
<name>A0A6G4XKN6_9ACTN</name>
<sequence length="389" mass="43217">MANRKQAVPPRALAVGDVVAAPARVLGEWTAAQIVRIHADTQTVAVLELDWSGPEPSSVGELGAVVPLRLSHHAWNGALSFCNRAWILPRSHKVIGSMALLHDEPSHSYAFAWDLGDQLARQRRWDAGVREDPADAWTAEYTGEAVNEFLGRPAAPRAEVAHLTVRDIDELDCARLVRRFPGVTRLQLYGRLGLLTAAGELNRLTALTGVSISDLFGMTEEDVLRPRCVPQVESLDLYSVPAAYASAMRRTWRPEIPAGTYVSVLRSRKPEWVEENRNNPLRDWDGREHISAATYRRAVSEYKATRKAVFEAAEGPAEGRSARMEEIGRAYGEAFNRLDRRAGFIETVEREELFDVLDHIVKEAEVHHGPVPTAARDSLISGVEGVRDW</sequence>
<evidence type="ECO:0000313" key="2">
    <source>
        <dbReference type="Proteomes" id="UP000481109"/>
    </source>
</evidence>
<dbReference type="Proteomes" id="UP000481109">
    <property type="component" value="Unassembled WGS sequence"/>
</dbReference>
<dbReference type="RefSeq" id="WP_165332862.1">
    <property type="nucleotide sequence ID" value="NZ_JAAKZW010000063.1"/>
</dbReference>
<keyword evidence="2" id="KW-1185">Reference proteome</keyword>
<protein>
    <submittedName>
        <fullName evidence="1">Uncharacterized protein</fullName>
    </submittedName>
</protein>
<evidence type="ECO:0000313" key="1">
    <source>
        <dbReference type="EMBL" id="NGO77400.1"/>
    </source>
</evidence>
<dbReference type="AlphaFoldDB" id="A0A6G4XKN6"/>
<proteinExistence type="predicted"/>
<accession>A0A6G4XKN6</accession>
<comment type="caution">
    <text evidence="1">The sequence shown here is derived from an EMBL/GenBank/DDBJ whole genome shotgun (WGS) entry which is preliminary data.</text>
</comment>
<gene>
    <name evidence="1" type="ORF">G6045_17280</name>
</gene>
<dbReference type="EMBL" id="JAAKZW010000063">
    <property type="protein sequence ID" value="NGO77400.1"/>
    <property type="molecule type" value="Genomic_DNA"/>
</dbReference>